<accession>A0A1M5KGD3</accession>
<evidence type="ECO:0000256" key="2">
    <source>
        <dbReference type="ARBA" id="ARBA00023125"/>
    </source>
</evidence>
<proteinExistence type="predicted"/>
<dbReference type="PROSITE" id="PS01124">
    <property type="entry name" value="HTH_ARAC_FAMILY_2"/>
    <property type="match status" value="1"/>
</dbReference>
<gene>
    <name evidence="5" type="ORF">SAMN02745157_4381</name>
</gene>
<dbReference type="STRING" id="1122133.SAMN02745157_4381"/>
<dbReference type="PANTHER" id="PTHR46796">
    <property type="entry name" value="HTH-TYPE TRANSCRIPTIONAL ACTIVATOR RHAS-RELATED"/>
    <property type="match status" value="1"/>
</dbReference>
<organism evidence="5 6">
    <name type="scientific">Kaistia soli DSM 19436</name>
    <dbReference type="NCBI Taxonomy" id="1122133"/>
    <lineage>
        <taxon>Bacteria</taxon>
        <taxon>Pseudomonadati</taxon>
        <taxon>Pseudomonadota</taxon>
        <taxon>Alphaproteobacteria</taxon>
        <taxon>Hyphomicrobiales</taxon>
        <taxon>Kaistiaceae</taxon>
        <taxon>Kaistia</taxon>
    </lineage>
</organism>
<dbReference type="Pfam" id="PF12833">
    <property type="entry name" value="HTH_18"/>
    <property type="match status" value="1"/>
</dbReference>
<evidence type="ECO:0000313" key="6">
    <source>
        <dbReference type="Proteomes" id="UP000184485"/>
    </source>
</evidence>
<protein>
    <submittedName>
        <fullName evidence="5">AraC-binding-like domain-containing protein</fullName>
    </submittedName>
</protein>
<dbReference type="InterPro" id="IPR018062">
    <property type="entry name" value="HTH_AraC-typ_CS"/>
</dbReference>
<dbReference type="EMBL" id="FQUP01000005">
    <property type="protein sequence ID" value="SHG51670.1"/>
    <property type="molecule type" value="Genomic_DNA"/>
</dbReference>
<dbReference type="InterPro" id="IPR050204">
    <property type="entry name" value="AraC_XylS_family_regulators"/>
</dbReference>
<dbReference type="Gene3D" id="1.10.10.60">
    <property type="entry name" value="Homeodomain-like"/>
    <property type="match status" value="1"/>
</dbReference>
<dbReference type="PANTHER" id="PTHR46796:SF6">
    <property type="entry name" value="ARAC SUBFAMILY"/>
    <property type="match status" value="1"/>
</dbReference>
<dbReference type="Proteomes" id="UP000184485">
    <property type="component" value="Unassembled WGS sequence"/>
</dbReference>
<evidence type="ECO:0000256" key="1">
    <source>
        <dbReference type="ARBA" id="ARBA00023015"/>
    </source>
</evidence>
<dbReference type="InterPro" id="IPR009057">
    <property type="entry name" value="Homeodomain-like_sf"/>
</dbReference>
<dbReference type="AlphaFoldDB" id="A0A1M5KGD3"/>
<keyword evidence="6" id="KW-1185">Reference proteome</keyword>
<dbReference type="OrthoDB" id="252470at2"/>
<sequence length="339" mass="38113">MASQVPRKILDHMSLLGDVHVTPENLGMMTVRSTEGIPEGERLDYWRHSVLYRMEPIAEEGGKPFAGRLVYIAGENCAFVHNVSEAIHTRRDRARLRRDDCDEILVGLVERGAPSRLSHEGSQTLRQDDLCIADFSRPIEYMQARNREITLMFRRSSLTDALKGDVSTLAGRLLPRGGISAILRSHLRLIAIEAANMSARERAAMIAAASEMTLLALQREFRTGADEEQFPTGLYAAAMTVIRHYCWNPELNPEIVASRVGCSRATLYRIFAAESESVARVIWNARLDRAHALLMASSESGAFISDIAFRSGFIDMPTFNRMFKRRFDRTPTEARLGTR</sequence>
<dbReference type="SMART" id="SM00342">
    <property type="entry name" value="HTH_ARAC"/>
    <property type="match status" value="1"/>
</dbReference>
<dbReference type="PROSITE" id="PS00041">
    <property type="entry name" value="HTH_ARAC_FAMILY_1"/>
    <property type="match status" value="1"/>
</dbReference>
<keyword evidence="1" id="KW-0805">Transcription regulation</keyword>
<dbReference type="GO" id="GO:0003700">
    <property type="term" value="F:DNA-binding transcription factor activity"/>
    <property type="evidence" value="ECO:0007669"/>
    <property type="project" value="InterPro"/>
</dbReference>
<evidence type="ECO:0000313" key="5">
    <source>
        <dbReference type="EMBL" id="SHG51670.1"/>
    </source>
</evidence>
<dbReference type="GO" id="GO:0043565">
    <property type="term" value="F:sequence-specific DNA binding"/>
    <property type="evidence" value="ECO:0007669"/>
    <property type="project" value="InterPro"/>
</dbReference>
<name>A0A1M5KGD3_9HYPH</name>
<reference evidence="5 6" key="1">
    <citation type="submission" date="2016-11" db="EMBL/GenBank/DDBJ databases">
        <authorList>
            <person name="Jaros S."/>
            <person name="Januszkiewicz K."/>
            <person name="Wedrychowicz H."/>
        </authorList>
    </citation>
    <scope>NUCLEOTIDE SEQUENCE [LARGE SCALE GENOMIC DNA]</scope>
    <source>
        <strain evidence="5 6">DSM 19436</strain>
    </source>
</reference>
<keyword evidence="2" id="KW-0238">DNA-binding</keyword>
<evidence type="ECO:0000256" key="3">
    <source>
        <dbReference type="ARBA" id="ARBA00023163"/>
    </source>
</evidence>
<evidence type="ECO:0000259" key="4">
    <source>
        <dbReference type="PROSITE" id="PS01124"/>
    </source>
</evidence>
<keyword evidence="3" id="KW-0804">Transcription</keyword>
<feature type="domain" description="HTH araC/xylS-type" evidence="4">
    <location>
        <begin position="236"/>
        <end position="337"/>
    </location>
</feature>
<dbReference type="SUPFAM" id="SSF46689">
    <property type="entry name" value="Homeodomain-like"/>
    <property type="match status" value="1"/>
</dbReference>
<dbReference type="InterPro" id="IPR018060">
    <property type="entry name" value="HTH_AraC"/>
</dbReference>